<protein>
    <submittedName>
        <fullName evidence="1">Uncharacterized protein</fullName>
    </submittedName>
</protein>
<evidence type="ECO:0000313" key="2">
    <source>
        <dbReference type="Proteomes" id="UP000054988"/>
    </source>
</evidence>
<dbReference type="EMBL" id="LATX01002383">
    <property type="protein sequence ID" value="KTB30515.1"/>
    <property type="molecule type" value="Genomic_DNA"/>
</dbReference>
<sequence>MSQYTGVSLFLDGIDPPSNERFEHDFAMDSAALSSLAGFHTTVSDFGCDVLPDSYNHPASSLLLNCELRPFTENMPEQGFGAFFGQPVIPNTIDPGQLQFWLEATRTYPNQPQRDPDLPNYGLFNTRAPQLYVLGTVEFLESAFLTEYGLSPTYSPSSTTTILVPIASQGPDLPNYGLFNTRALQLYVLGVVEFFESVFPTEYGLSPTFTTYSPSSTTTILVPIANQDSDLPNYGLFNTRAPQLYVLCMFEPFESAFPTEYSRSPTFTTYSPSSTTTILVPIANDDVVRYFT</sequence>
<evidence type="ECO:0000313" key="1">
    <source>
        <dbReference type="EMBL" id="KTB30515.1"/>
    </source>
</evidence>
<organism evidence="1 2">
    <name type="scientific">Moniliophthora roreri</name>
    <name type="common">Frosty pod rot fungus</name>
    <name type="synonym">Monilia roreri</name>
    <dbReference type="NCBI Taxonomy" id="221103"/>
    <lineage>
        <taxon>Eukaryota</taxon>
        <taxon>Fungi</taxon>
        <taxon>Dikarya</taxon>
        <taxon>Basidiomycota</taxon>
        <taxon>Agaricomycotina</taxon>
        <taxon>Agaricomycetes</taxon>
        <taxon>Agaricomycetidae</taxon>
        <taxon>Agaricales</taxon>
        <taxon>Marasmiineae</taxon>
        <taxon>Marasmiaceae</taxon>
        <taxon>Moniliophthora</taxon>
    </lineage>
</organism>
<reference evidence="1 2" key="1">
    <citation type="submission" date="2015-12" db="EMBL/GenBank/DDBJ databases">
        <title>Draft genome sequence of Moniliophthora roreri, the causal agent of frosty pod rot of cacao.</title>
        <authorList>
            <person name="Aime M.C."/>
            <person name="Diaz-Valderrama J.R."/>
            <person name="Kijpornyongpan T."/>
            <person name="Phillips-Mora W."/>
        </authorList>
    </citation>
    <scope>NUCLEOTIDE SEQUENCE [LARGE SCALE GENOMIC DNA]</scope>
    <source>
        <strain evidence="1 2">MCA 2952</strain>
    </source>
</reference>
<gene>
    <name evidence="1" type="ORF">WG66_16977</name>
</gene>
<comment type="caution">
    <text evidence="1">The sequence shown here is derived from an EMBL/GenBank/DDBJ whole genome shotgun (WGS) entry which is preliminary data.</text>
</comment>
<accession>A0A0W0F2F8</accession>
<dbReference type="Proteomes" id="UP000054988">
    <property type="component" value="Unassembled WGS sequence"/>
</dbReference>
<proteinExistence type="predicted"/>
<dbReference type="AlphaFoldDB" id="A0A0W0F2F8"/>
<name>A0A0W0F2F8_MONRR</name>